<dbReference type="EnsemblMetazoa" id="XM_030998566">
    <property type="protein sequence ID" value="XP_030854426"/>
    <property type="gene ID" value="LOC105442508"/>
</dbReference>
<keyword evidence="2" id="KW-0472">Membrane</keyword>
<sequence length="507" mass="56154">MSIAKPANLNIQQMPDENPYELSPVAFDADDIEMRNHLKFTQLPQDPPVPAPRQRTEETNLSTEQPLSPSYKNPPAYNGRPHHHGHHFYEEVNQSALQRQSNKPSVYGSPNSLPTSHTEVDQAILFQQSTTNSLAQLTESVEKKPRKKTNPLYDSYRNEDDDTLDTRTYPSQSDPVKPKSPGSCIGSVLRHPCTIFLLIAVIITIIVFFVLLLLGTITSKGETAARTQNESSSEITQLRKQVVDQNTLINSMMQKIERLEMAIINPGNENASLDIRVARNTYMLMTLNESLSESDRELVEVKETAELAHQQAASTISTQVAFLNRITLLENQTQTLDGQVKSLRGSLQTHSMSIVGIENDNQEQDNKITILNSEISVVQQSFMTQFSEYNNSIYQELETISKLQGPRGFNGSDGASGMSDLAQCSYETLNKGSAITQTTTITNAISADGVTEILTGVSCSTLNGERALLRTTGSDPVSFTCECSGAFAAGQTSRYCYIHYWRCPVMA</sequence>
<evidence type="ECO:0000313" key="3">
    <source>
        <dbReference type="EnsemblMetazoa" id="XP_030854426"/>
    </source>
</evidence>
<dbReference type="GeneID" id="105442508"/>
<protein>
    <submittedName>
        <fullName evidence="3">Uncharacterized protein</fullName>
    </submittedName>
</protein>
<keyword evidence="2" id="KW-0812">Transmembrane</keyword>
<evidence type="ECO:0000256" key="2">
    <source>
        <dbReference type="SAM" id="Phobius"/>
    </source>
</evidence>
<evidence type="ECO:0000256" key="1">
    <source>
        <dbReference type="SAM" id="MobiDB-lite"/>
    </source>
</evidence>
<feature type="compositionally biased region" description="Polar residues" evidence="1">
    <location>
        <begin position="92"/>
        <end position="115"/>
    </location>
</feature>
<dbReference type="AlphaFoldDB" id="A0A7M7PP99"/>
<organism evidence="3 4">
    <name type="scientific">Strongylocentrotus purpuratus</name>
    <name type="common">Purple sea urchin</name>
    <dbReference type="NCBI Taxonomy" id="7668"/>
    <lineage>
        <taxon>Eukaryota</taxon>
        <taxon>Metazoa</taxon>
        <taxon>Echinodermata</taxon>
        <taxon>Eleutherozoa</taxon>
        <taxon>Echinozoa</taxon>
        <taxon>Echinoidea</taxon>
        <taxon>Euechinoidea</taxon>
        <taxon>Echinacea</taxon>
        <taxon>Camarodonta</taxon>
        <taxon>Echinidea</taxon>
        <taxon>Strongylocentrotidae</taxon>
        <taxon>Strongylocentrotus</taxon>
    </lineage>
</organism>
<proteinExistence type="predicted"/>
<feature type="region of interest" description="Disordered" evidence="1">
    <location>
        <begin position="1"/>
        <end position="22"/>
    </location>
</feature>
<keyword evidence="4" id="KW-1185">Reference proteome</keyword>
<feature type="region of interest" description="Disordered" evidence="1">
    <location>
        <begin position="36"/>
        <end position="115"/>
    </location>
</feature>
<dbReference type="Proteomes" id="UP000007110">
    <property type="component" value="Unassembled WGS sequence"/>
</dbReference>
<keyword evidence="2" id="KW-1133">Transmembrane helix</keyword>
<reference evidence="3" key="2">
    <citation type="submission" date="2021-01" db="UniProtKB">
        <authorList>
            <consortium name="EnsemblMetazoa"/>
        </authorList>
    </citation>
    <scope>IDENTIFICATION</scope>
</reference>
<reference evidence="4" key="1">
    <citation type="submission" date="2015-02" db="EMBL/GenBank/DDBJ databases">
        <title>Genome sequencing for Strongylocentrotus purpuratus.</title>
        <authorList>
            <person name="Murali S."/>
            <person name="Liu Y."/>
            <person name="Vee V."/>
            <person name="English A."/>
            <person name="Wang M."/>
            <person name="Skinner E."/>
            <person name="Han Y."/>
            <person name="Muzny D.M."/>
            <person name="Worley K.C."/>
            <person name="Gibbs R.A."/>
        </authorList>
    </citation>
    <scope>NUCLEOTIDE SEQUENCE</scope>
</reference>
<feature type="region of interest" description="Disordered" evidence="1">
    <location>
        <begin position="136"/>
        <end position="180"/>
    </location>
</feature>
<dbReference type="RefSeq" id="XP_030854426.1">
    <property type="nucleotide sequence ID" value="XM_030998566.1"/>
</dbReference>
<evidence type="ECO:0000313" key="4">
    <source>
        <dbReference type="Proteomes" id="UP000007110"/>
    </source>
</evidence>
<name>A0A7M7PP99_STRPU</name>
<feature type="compositionally biased region" description="Polar residues" evidence="1">
    <location>
        <begin position="59"/>
        <end position="71"/>
    </location>
</feature>
<accession>A0A7M7PP99</accession>
<feature type="transmembrane region" description="Helical" evidence="2">
    <location>
        <begin position="195"/>
        <end position="217"/>
    </location>
</feature>